<dbReference type="InterPro" id="IPR038718">
    <property type="entry name" value="SNF2-like_sf"/>
</dbReference>
<keyword evidence="4" id="KW-0067">ATP-binding</keyword>
<name>A0A183PIJ6_9TREM</name>
<dbReference type="SUPFAM" id="SSF52540">
    <property type="entry name" value="P-loop containing nucleoside triphosphate hydrolases"/>
    <property type="match status" value="2"/>
</dbReference>
<gene>
    <name evidence="7" type="ORF">SMTD_LOCUS14182</name>
</gene>
<dbReference type="PANTHER" id="PTHR45685">
    <property type="entry name" value="HELICASE SRCAP-RELATED"/>
    <property type="match status" value="1"/>
</dbReference>
<dbReference type="InterPro" id="IPR050520">
    <property type="entry name" value="INO80/SWR1_helicase"/>
</dbReference>
<dbReference type="Gene3D" id="1.20.120.850">
    <property type="entry name" value="SWI2/SNF2 ATPases, N-terminal domain"/>
    <property type="match status" value="1"/>
</dbReference>
<comment type="subcellular location">
    <subcellularLocation>
        <location evidence="1">Nucleus</location>
    </subcellularLocation>
</comment>
<dbReference type="Proteomes" id="UP000269396">
    <property type="component" value="Unassembled WGS sequence"/>
</dbReference>
<dbReference type="AlphaFoldDB" id="A0A183PIJ6"/>
<dbReference type="GO" id="GO:0016887">
    <property type="term" value="F:ATP hydrolysis activity"/>
    <property type="evidence" value="ECO:0007669"/>
    <property type="project" value="TreeGrafter"/>
</dbReference>
<dbReference type="InterPro" id="IPR000330">
    <property type="entry name" value="SNF2_N"/>
</dbReference>
<dbReference type="Pfam" id="PF00176">
    <property type="entry name" value="SNF2-rel_dom"/>
    <property type="match status" value="1"/>
</dbReference>
<keyword evidence="5" id="KW-0238">DNA-binding</keyword>
<protein>
    <submittedName>
        <fullName evidence="7">Uncharacterized protein</fullName>
    </submittedName>
</protein>
<evidence type="ECO:0000256" key="6">
    <source>
        <dbReference type="ARBA" id="ARBA00023242"/>
    </source>
</evidence>
<keyword evidence="6" id="KW-0539">Nucleus</keyword>
<evidence type="ECO:0000256" key="4">
    <source>
        <dbReference type="ARBA" id="ARBA00022840"/>
    </source>
</evidence>
<dbReference type="STRING" id="31246.A0A183PIJ6"/>
<dbReference type="InterPro" id="IPR014001">
    <property type="entry name" value="Helicase_ATP-bd"/>
</dbReference>
<evidence type="ECO:0000313" key="8">
    <source>
        <dbReference type="Proteomes" id="UP000269396"/>
    </source>
</evidence>
<dbReference type="GO" id="GO:0004386">
    <property type="term" value="F:helicase activity"/>
    <property type="evidence" value="ECO:0007669"/>
    <property type="project" value="UniProtKB-KW"/>
</dbReference>
<reference evidence="7 8" key="1">
    <citation type="submission" date="2018-11" db="EMBL/GenBank/DDBJ databases">
        <authorList>
            <consortium name="Pathogen Informatics"/>
        </authorList>
    </citation>
    <scope>NUCLEOTIDE SEQUENCE [LARGE SCALE GENOMIC DNA]</scope>
    <source>
        <strain>Denwood</strain>
        <strain evidence="8">Zambia</strain>
    </source>
</reference>
<proteinExistence type="predicted"/>
<dbReference type="GO" id="GO:0003677">
    <property type="term" value="F:DNA binding"/>
    <property type="evidence" value="ECO:0007669"/>
    <property type="project" value="UniProtKB-KW"/>
</dbReference>
<accession>A0A183PIJ6</accession>
<evidence type="ECO:0000256" key="5">
    <source>
        <dbReference type="ARBA" id="ARBA00023125"/>
    </source>
</evidence>
<dbReference type="PROSITE" id="PS51192">
    <property type="entry name" value="HELICASE_ATP_BIND_1"/>
    <property type="match status" value="1"/>
</dbReference>
<keyword evidence="3" id="KW-0378">Hydrolase</keyword>
<evidence type="ECO:0000256" key="2">
    <source>
        <dbReference type="ARBA" id="ARBA00022741"/>
    </source>
</evidence>
<evidence type="ECO:0000256" key="1">
    <source>
        <dbReference type="ARBA" id="ARBA00004123"/>
    </source>
</evidence>
<keyword evidence="3" id="KW-0347">Helicase</keyword>
<dbReference type="Gene3D" id="3.40.50.10810">
    <property type="entry name" value="Tandem AAA-ATPase domain"/>
    <property type="match status" value="1"/>
</dbReference>
<dbReference type="GO" id="GO:0006338">
    <property type="term" value="P:chromatin remodeling"/>
    <property type="evidence" value="ECO:0007669"/>
    <property type="project" value="TreeGrafter"/>
</dbReference>
<dbReference type="InterPro" id="IPR027417">
    <property type="entry name" value="P-loop_NTPase"/>
</dbReference>
<dbReference type="GO" id="GO:0000812">
    <property type="term" value="C:Swr1 complex"/>
    <property type="evidence" value="ECO:0007669"/>
    <property type="project" value="TreeGrafter"/>
</dbReference>
<dbReference type="GO" id="GO:0005524">
    <property type="term" value="F:ATP binding"/>
    <property type="evidence" value="ECO:0007669"/>
    <property type="project" value="UniProtKB-KW"/>
</dbReference>
<organism evidence="7 8">
    <name type="scientific">Schistosoma mattheei</name>
    <dbReference type="NCBI Taxonomy" id="31246"/>
    <lineage>
        <taxon>Eukaryota</taxon>
        <taxon>Metazoa</taxon>
        <taxon>Spiralia</taxon>
        <taxon>Lophotrochozoa</taxon>
        <taxon>Platyhelminthes</taxon>
        <taxon>Trematoda</taxon>
        <taxon>Digenea</taxon>
        <taxon>Strigeidida</taxon>
        <taxon>Schistosomatoidea</taxon>
        <taxon>Schistosomatidae</taxon>
        <taxon>Schistosoma</taxon>
    </lineage>
</organism>
<evidence type="ECO:0000256" key="3">
    <source>
        <dbReference type="ARBA" id="ARBA00022806"/>
    </source>
</evidence>
<sequence length="577" mass="66928">MYLAQNIKNFKSQRWQTLLTFNSQRRLLLTGTPLQNSLMELWSLMHFLMPNIFQSHRDFQEWFASPITGMIEGNTDHNELLVQRLHKVLRPFLLRRLKADVERQLPKKYEHVIMCRLSRRQRFLYDDFMSLGSTQETLKSGQFLSVMNILMQLRKVCNHPNLFETRPIISPFRVADSYLTYSLPRLLVSMSHPFLVFAPSSNGSRSVFGSASAFSDPDLDWLDTAGLVARLLGQTMNLVEMARDLPGFVARRCHQLCARENLITIIDSSDVIDDVDFPRNTWDIGMPKSCLRRRFVERCNRLLLMSRINERRCDLTFKSHSNDIGTYWDHGTHIGPDLIFLINRLMLEKPVENLQDVHIYPGLINGAVYCQQSLHTWPVKCSPLSSIISSTVDQISCFEGNIHQMSSLSMESISSRRTSWLRSSRSLREMLHSPGDYLNDLREILKRFVFVVPAVISSGFTLQVSNHALEHQLINQEIRIRDMLLSSGCLHPSFFPMNSSEYHERKTLNRLTTWSPQMWLMPSKLHQLVMSCRIQFPDPRLIQYDCGELVIFSLSSLHTRLLNRVISKTTSYNLLLT</sequence>
<dbReference type="PANTHER" id="PTHR45685:SF1">
    <property type="entry name" value="HELICASE SRCAP"/>
    <property type="match status" value="1"/>
</dbReference>
<evidence type="ECO:0000313" key="7">
    <source>
        <dbReference type="EMBL" id="VDP65125.1"/>
    </source>
</evidence>
<keyword evidence="8" id="KW-1185">Reference proteome</keyword>
<dbReference type="EMBL" id="UZAL01034354">
    <property type="protein sequence ID" value="VDP65125.1"/>
    <property type="molecule type" value="Genomic_DNA"/>
</dbReference>
<dbReference type="GO" id="GO:0042393">
    <property type="term" value="F:histone binding"/>
    <property type="evidence" value="ECO:0007669"/>
    <property type="project" value="TreeGrafter"/>
</dbReference>
<keyword evidence="2" id="KW-0547">Nucleotide-binding</keyword>